<keyword evidence="2" id="KW-1185">Reference proteome</keyword>
<gene>
    <name evidence="1" type="ORF">DHETER_LOCUS9957</name>
</gene>
<sequence length="52" mass="5730">NLFLLPERADSVANNTPVLNDVVQPFWGVVEGLAGHECRVENSATNKTTDYQ</sequence>
<feature type="non-terminal residue" evidence="1">
    <location>
        <position position="1"/>
    </location>
</feature>
<feature type="non-terminal residue" evidence="1">
    <location>
        <position position="52"/>
    </location>
</feature>
<protein>
    <submittedName>
        <fullName evidence="1">906_t:CDS:1</fullName>
    </submittedName>
</protein>
<comment type="caution">
    <text evidence="1">The sequence shown here is derived from an EMBL/GenBank/DDBJ whole genome shotgun (WGS) entry which is preliminary data.</text>
</comment>
<organism evidence="1 2">
    <name type="scientific">Dentiscutata heterogama</name>
    <dbReference type="NCBI Taxonomy" id="1316150"/>
    <lineage>
        <taxon>Eukaryota</taxon>
        <taxon>Fungi</taxon>
        <taxon>Fungi incertae sedis</taxon>
        <taxon>Mucoromycota</taxon>
        <taxon>Glomeromycotina</taxon>
        <taxon>Glomeromycetes</taxon>
        <taxon>Diversisporales</taxon>
        <taxon>Gigasporaceae</taxon>
        <taxon>Dentiscutata</taxon>
    </lineage>
</organism>
<name>A0ACA9NN01_9GLOM</name>
<proteinExistence type="predicted"/>
<evidence type="ECO:0000313" key="1">
    <source>
        <dbReference type="EMBL" id="CAG8665768.1"/>
    </source>
</evidence>
<dbReference type="EMBL" id="CAJVPU010018440">
    <property type="protein sequence ID" value="CAG8665768.1"/>
    <property type="molecule type" value="Genomic_DNA"/>
</dbReference>
<evidence type="ECO:0000313" key="2">
    <source>
        <dbReference type="Proteomes" id="UP000789702"/>
    </source>
</evidence>
<reference evidence="1" key="1">
    <citation type="submission" date="2021-06" db="EMBL/GenBank/DDBJ databases">
        <authorList>
            <person name="Kallberg Y."/>
            <person name="Tangrot J."/>
            <person name="Rosling A."/>
        </authorList>
    </citation>
    <scope>NUCLEOTIDE SEQUENCE</scope>
    <source>
        <strain evidence="1">IL203A</strain>
    </source>
</reference>
<dbReference type="Proteomes" id="UP000789702">
    <property type="component" value="Unassembled WGS sequence"/>
</dbReference>
<accession>A0ACA9NN01</accession>